<evidence type="ECO:0000313" key="5">
    <source>
        <dbReference type="Proteomes" id="UP000270988"/>
    </source>
</evidence>
<sequence length="266" mass="28100">MSSLNISRRSALGFLGAGSAAVALAACSGANNASGSGSSASGGQDQKDYSGEVKFDNYDTSAGKYEPGTKEQPPKNFPKPLKPEQMGEKSVAGFYAAIGYMVASWQYFNNANDPAPFMEVALDPQGNKLPADQVQQAVEERKKQKTWAEDHKLTAILDSPQPKTDGDTYTWNGKMKATNGSFVVIGGQAIDVPKEKMTEEAPAVFKGIYKDGTWWLSYPQQSSGGSSDAQGGSQNQQQGQNQEQTPQQQAPQEGAGEGASGNGGAQ</sequence>
<gene>
    <name evidence="4" type="ORF">NCTC10918_02156</name>
</gene>
<name>A0A3S5BVF5_9MICC</name>
<dbReference type="PROSITE" id="PS51318">
    <property type="entry name" value="TAT"/>
    <property type="match status" value="1"/>
</dbReference>
<feature type="domain" description="DUF6318" evidence="3">
    <location>
        <begin position="63"/>
        <end position="217"/>
    </location>
</feature>
<feature type="compositionally biased region" description="Basic and acidic residues" evidence="1">
    <location>
        <begin position="45"/>
        <end position="57"/>
    </location>
</feature>
<feature type="signal peptide" evidence="2">
    <location>
        <begin position="1"/>
        <end position="25"/>
    </location>
</feature>
<feature type="chain" id="PRO_5018752019" description="DUF6318 domain-containing protein" evidence="2">
    <location>
        <begin position="26"/>
        <end position="266"/>
    </location>
</feature>
<evidence type="ECO:0000256" key="1">
    <source>
        <dbReference type="SAM" id="MobiDB-lite"/>
    </source>
</evidence>
<evidence type="ECO:0000259" key="3">
    <source>
        <dbReference type="Pfam" id="PF19843"/>
    </source>
</evidence>
<dbReference type="Proteomes" id="UP000270988">
    <property type="component" value="Chromosome"/>
</dbReference>
<dbReference type="AlphaFoldDB" id="A0A3S5BVF5"/>
<keyword evidence="2" id="KW-0732">Signal</keyword>
<accession>A0A3S5BVF5</accession>
<evidence type="ECO:0000256" key="2">
    <source>
        <dbReference type="SAM" id="SignalP"/>
    </source>
</evidence>
<dbReference type="InterPro" id="IPR006311">
    <property type="entry name" value="TAT_signal"/>
</dbReference>
<protein>
    <recommendedName>
        <fullName evidence="3">DUF6318 domain-containing protein</fullName>
    </recommendedName>
</protein>
<proteinExistence type="predicted"/>
<evidence type="ECO:0000313" key="4">
    <source>
        <dbReference type="EMBL" id="VEJ30864.1"/>
    </source>
</evidence>
<reference evidence="4 5" key="1">
    <citation type="submission" date="2018-12" db="EMBL/GenBank/DDBJ databases">
        <authorList>
            <consortium name="Pathogen Informatics"/>
        </authorList>
    </citation>
    <scope>NUCLEOTIDE SEQUENCE [LARGE SCALE GENOMIC DNA]</scope>
    <source>
        <strain evidence="4 5">NCTC10918</strain>
    </source>
</reference>
<feature type="compositionally biased region" description="Low complexity" evidence="1">
    <location>
        <begin position="219"/>
        <end position="254"/>
    </location>
</feature>
<dbReference type="EMBL" id="LR134521">
    <property type="protein sequence ID" value="VEJ30864.1"/>
    <property type="molecule type" value="Genomic_DNA"/>
</dbReference>
<dbReference type="Pfam" id="PF19843">
    <property type="entry name" value="DUF6318"/>
    <property type="match status" value="1"/>
</dbReference>
<feature type="region of interest" description="Disordered" evidence="1">
    <location>
        <begin position="216"/>
        <end position="266"/>
    </location>
</feature>
<dbReference type="STRING" id="762948.HMPREF0733_11043"/>
<feature type="compositionally biased region" description="Low complexity" evidence="1">
    <location>
        <begin position="30"/>
        <end position="43"/>
    </location>
</feature>
<feature type="compositionally biased region" description="Gly residues" evidence="1">
    <location>
        <begin position="255"/>
        <end position="266"/>
    </location>
</feature>
<feature type="region of interest" description="Disordered" evidence="1">
    <location>
        <begin position="30"/>
        <end position="85"/>
    </location>
</feature>
<organism evidence="4 5">
    <name type="scientific">Rothia dentocariosa</name>
    <dbReference type="NCBI Taxonomy" id="2047"/>
    <lineage>
        <taxon>Bacteria</taxon>
        <taxon>Bacillati</taxon>
        <taxon>Actinomycetota</taxon>
        <taxon>Actinomycetes</taxon>
        <taxon>Micrococcales</taxon>
        <taxon>Micrococcaceae</taxon>
        <taxon>Rothia</taxon>
    </lineage>
</organism>
<dbReference type="InterPro" id="IPR046281">
    <property type="entry name" value="DUF6318"/>
</dbReference>